<organism evidence="4 5">
    <name type="scientific">Saliterribacillus persicus</name>
    <dbReference type="NCBI Taxonomy" id="930114"/>
    <lineage>
        <taxon>Bacteria</taxon>
        <taxon>Bacillati</taxon>
        <taxon>Bacillota</taxon>
        <taxon>Bacilli</taxon>
        <taxon>Bacillales</taxon>
        <taxon>Bacillaceae</taxon>
        <taxon>Saliterribacillus</taxon>
    </lineage>
</organism>
<reference evidence="4 5" key="1">
    <citation type="submission" date="2018-07" db="EMBL/GenBank/DDBJ databases">
        <title>Genomic Encyclopedia of Type Strains, Phase IV (KMG-IV): sequencing the most valuable type-strain genomes for metagenomic binning, comparative biology and taxonomic classification.</title>
        <authorList>
            <person name="Goeker M."/>
        </authorList>
    </citation>
    <scope>NUCLEOTIDE SEQUENCE [LARGE SCALE GENOMIC DNA]</scope>
    <source>
        <strain evidence="4 5">DSM 27696</strain>
    </source>
</reference>
<evidence type="ECO:0000256" key="1">
    <source>
        <dbReference type="ARBA" id="ARBA00023015"/>
    </source>
</evidence>
<dbReference type="PROSITE" id="PS00622">
    <property type="entry name" value="HTH_LUXR_1"/>
    <property type="match status" value="1"/>
</dbReference>
<dbReference type="InterPro" id="IPR011006">
    <property type="entry name" value="CheY-like_superfamily"/>
</dbReference>
<dbReference type="GO" id="GO:0003677">
    <property type="term" value="F:DNA binding"/>
    <property type="evidence" value="ECO:0007669"/>
    <property type="project" value="InterPro"/>
</dbReference>
<protein>
    <submittedName>
        <fullName evidence="4">Two-component system response regulator DegU</fullName>
    </submittedName>
</protein>
<feature type="domain" description="HTH luxR-type" evidence="3">
    <location>
        <begin position="139"/>
        <end position="204"/>
    </location>
</feature>
<evidence type="ECO:0000313" key="4">
    <source>
        <dbReference type="EMBL" id="RCW77383.1"/>
    </source>
</evidence>
<dbReference type="InterPro" id="IPR036388">
    <property type="entry name" value="WH-like_DNA-bd_sf"/>
</dbReference>
<dbReference type="Pfam" id="PF00196">
    <property type="entry name" value="GerE"/>
    <property type="match status" value="1"/>
</dbReference>
<accession>A0A368YAV7</accession>
<dbReference type="RefSeq" id="WP_114351316.1">
    <property type="nucleotide sequence ID" value="NZ_QPJJ01000001.1"/>
</dbReference>
<dbReference type="InterPro" id="IPR051015">
    <property type="entry name" value="EvgA-like"/>
</dbReference>
<dbReference type="PRINTS" id="PR00038">
    <property type="entry name" value="HTHLUXR"/>
</dbReference>
<keyword evidence="1" id="KW-0805">Transcription regulation</keyword>
<proteinExistence type="predicted"/>
<dbReference type="InterPro" id="IPR000792">
    <property type="entry name" value="Tscrpt_reg_LuxR_C"/>
</dbReference>
<evidence type="ECO:0000313" key="5">
    <source>
        <dbReference type="Proteomes" id="UP000252585"/>
    </source>
</evidence>
<dbReference type="Proteomes" id="UP000252585">
    <property type="component" value="Unassembled WGS sequence"/>
</dbReference>
<evidence type="ECO:0000256" key="2">
    <source>
        <dbReference type="ARBA" id="ARBA00023163"/>
    </source>
</evidence>
<keyword evidence="2" id="KW-0804">Transcription</keyword>
<dbReference type="SUPFAM" id="SSF52172">
    <property type="entry name" value="CheY-like"/>
    <property type="match status" value="1"/>
</dbReference>
<evidence type="ECO:0000259" key="3">
    <source>
        <dbReference type="PROSITE" id="PS50043"/>
    </source>
</evidence>
<dbReference type="PROSITE" id="PS50043">
    <property type="entry name" value="HTH_LUXR_2"/>
    <property type="match status" value="1"/>
</dbReference>
<dbReference type="CDD" id="cd06170">
    <property type="entry name" value="LuxR_C_like"/>
    <property type="match status" value="1"/>
</dbReference>
<dbReference type="SMART" id="SM00421">
    <property type="entry name" value="HTH_LUXR"/>
    <property type="match status" value="1"/>
</dbReference>
<gene>
    <name evidence="4" type="ORF">DFR57_101255</name>
</gene>
<dbReference type="PANTHER" id="PTHR45566:SF2">
    <property type="entry name" value="NARL SUBFAMILY"/>
    <property type="match status" value="1"/>
</dbReference>
<keyword evidence="5" id="KW-1185">Reference proteome</keyword>
<dbReference type="GO" id="GO:0006355">
    <property type="term" value="P:regulation of DNA-templated transcription"/>
    <property type="evidence" value="ECO:0007669"/>
    <property type="project" value="InterPro"/>
</dbReference>
<dbReference type="EMBL" id="QPJJ01000001">
    <property type="protein sequence ID" value="RCW77383.1"/>
    <property type="molecule type" value="Genomic_DNA"/>
</dbReference>
<comment type="caution">
    <text evidence="4">The sequence shown here is derived from an EMBL/GenBank/DDBJ whole genome shotgun (WGS) entry which is preliminary data.</text>
</comment>
<dbReference type="SUPFAM" id="SSF46894">
    <property type="entry name" value="C-terminal effector domain of the bipartite response regulators"/>
    <property type="match status" value="1"/>
</dbReference>
<dbReference type="InterPro" id="IPR016032">
    <property type="entry name" value="Sig_transdc_resp-reg_C-effctor"/>
</dbReference>
<name>A0A368YAV7_9BACI</name>
<dbReference type="OrthoDB" id="2814434at2"/>
<dbReference type="Gene3D" id="3.40.50.2300">
    <property type="match status" value="1"/>
</dbReference>
<dbReference type="Gene3D" id="1.10.10.10">
    <property type="entry name" value="Winged helix-like DNA-binding domain superfamily/Winged helix DNA-binding domain"/>
    <property type="match status" value="1"/>
</dbReference>
<sequence length="208" mass="24458">MRIAIMKEASIFREGLVGVIQDAFPNYNVIAISPKKQEELENYLIDLLIIDIDTRVDLMPLIHDYTKRNKRVVVWTEYMDHKSLVELFKLQLTGYFYNGMEKEELIHAIKKLLKGQEYIHEELAPILLGDYRALNKREQHRPVGVFTNREWDVMSLLIQGYSNERIGNHLYITEKTVKNHISSILRKLNVPDRTNAVLAALKNEWFYV</sequence>
<dbReference type="AlphaFoldDB" id="A0A368YAV7"/>
<dbReference type="PANTHER" id="PTHR45566">
    <property type="entry name" value="HTH-TYPE TRANSCRIPTIONAL REGULATOR YHJB-RELATED"/>
    <property type="match status" value="1"/>
</dbReference>